<organism evidence="6 7">
    <name type="scientific">Phocaeicola salanitronis (strain DSM 18170 / JCM 13657 / CCUG 60908 / BL78)</name>
    <name type="common">Bacteroides salanitronis</name>
    <dbReference type="NCBI Taxonomy" id="667015"/>
    <lineage>
        <taxon>Bacteria</taxon>
        <taxon>Pseudomonadati</taxon>
        <taxon>Bacteroidota</taxon>
        <taxon>Bacteroidia</taxon>
        <taxon>Bacteroidales</taxon>
        <taxon>Bacteroidaceae</taxon>
        <taxon>Phocaeicola</taxon>
    </lineage>
</organism>
<protein>
    <submittedName>
        <fullName evidence="6">Aminotransferase class I and II</fullName>
    </submittedName>
</protein>
<dbReference type="Pfam" id="PF00155">
    <property type="entry name" value="Aminotran_1_2"/>
    <property type="match status" value="1"/>
</dbReference>
<evidence type="ECO:0000256" key="3">
    <source>
        <dbReference type="ARBA" id="ARBA00022679"/>
    </source>
</evidence>
<dbReference type="HOGENOM" id="CLU_628304_0_0_10"/>
<evidence type="ECO:0000256" key="4">
    <source>
        <dbReference type="ARBA" id="ARBA00022898"/>
    </source>
</evidence>
<dbReference type="InterPro" id="IPR004839">
    <property type="entry name" value="Aminotransferase_I/II_large"/>
</dbReference>
<feature type="domain" description="Aminotransferase class I/classII large" evidence="5">
    <location>
        <begin position="59"/>
        <end position="355"/>
    </location>
</feature>
<dbReference type="PANTHER" id="PTHR43807">
    <property type="entry name" value="FI04487P"/>
    <property type="match status" value="1"/>
</dbReference>
<dbReference type="GO" id="GO:0030170">
    <property type="term" value="F:pyridoxal phosphate binding"/>
    <property type="evidence" value="ECO:0007669"/>
    <property type="project" value="InterPro"/>
</dbReference>
<name>F0R385_PHOSB</name>
<dbReference type="EMBL" id="CP002530">
    <property type="protein sequence ID" value="ADY35494.1"/>
    <property type="molecule type" value="Genomic_DNA"/>
</dbReference>
<evidence type="ECO:0000313" key="7">
    <source>
        <dbReference type="Proteomes" id="UP000007486"/>
    </source>
</evidence>
<dbReference type="GO" id="GO:0016212">
    <property type="term" value="F:kynurenine-oxoglutarate transaminase activity"/>
    <property type="evidence" value="ECO:0007669"/>
    <property type="project" value="TreeGrafter"/>
</dbReference>
<dbReference type="InterPro" id="IPR015421">
    <property type="entry name" value="PyrdxlP-dep_Trfase_major"/>
</dbReference>
<evidence type="ECO:0000256" key="1">
    <source>
        <dbReference type="ARBA" id="ARBA00001933"/>
    </source>
</evidence>
<dbReference type="Gene3D" id="3.90.1150.100">
    <property type="match status" value="2"/>
</dbReference>
<dbReference type="SUPFAM" id="SSF53383">
    <property type="entry name" value="PLP-dependent transferases"/>
    <property type="match status" value="1"/>
</dbReference>
<evidence type="ECO:0000256" key="2">
    <source>
        <dbReference type="ARBA" id="ARBA00022576"/>
    </source>
</evidence>
<dbReference type="InterPro" id="IPR051326">
    <property type="entry name" value="Kynurenine-oxoglutarate_AT"/>
</dbReference>
<evidence type="ECO:0000259" key="5">
    <source>
        <dbReference type="Pfam" id="PF00155"/>
    </source>
</evidence>
<reference evidence="6 7" key="1">
    <citation type="journal article" date="2011" name="Stand. Genomic Sci.">
        <title>Complete genome sequence of Bacteroides salanitronis type strain (BL78).</title>
        <authorList>
            <person name="Gronow S."/>
            <person name="Held B."/>
            <person name="Lucas S."/>
            <person name="Lapidus A."/>
            <person name="Del Rio T.G."/>
            <person name="Nolan M."/>
            <person name="Tice H."/>
            <person name="Deshpande S."/>
            <person name="Cheng J.F."/>
            <person name="Pitluck S."/>
            <person name="Liolios K."/>
            <person name="Pagani I."/>
            <person name="Ivanova N."/>
            <person name="Mavromatis K."/>
            <person name="Pati A."/>
            <person name="Tapia R."/>
            <person name="Han C."/>
            <person name="Goodwin L."/>
            <person name="Chen A."/>
            <person name="Palaniappan K."/>
            <person name="Land M."/>
            <person name="Hauser L."/>
            <person name="Chang Y.J."/>
            <person name="Jeffries C.D."/>
            <person name="Brambilla E.M."/>
            <person name="Rohde M."/>
            <person name="Goker M."/>
            <person name="Detter J.C."/>
            <person name="Woyke T."/>
            <person name="Bristow J."/>
            <person name="Markowitz V."/>
            <person name="Hugenholtz P."/>
            <person name="Kyrpides N.C."/>
            <person name="Klenk H.P."/>
            <person name="Eisen J.A."/>
        </authorList>
    </citation>
    <scope>NUCLEOTIDE SEQUENCE [LARGE SCALE GENOMIC DNA]</scope>
    <source>
        <strain evidence="6 7">DSM 18170</strain>
    </source>
</reference>
<dbReference type="GO" id="GO:0005737">
    <property type="term" value="C:cytoplasm"/>
    <property type="evidence" value="ECO:0007669"/>
    <property type="project" value="TreeGrafter"/>
</dbReference>
<dbReference type="Proteomes" id="UP000007486">
    <property type="component" value="Chromosome"/>
</dbReference>
<keyword evidence="3 6" id="KW-0808">Transferase</keyword>
<proteinExistence type="predicted"/>
<keyword evidence="4" id="KW-0663">Pyridoxal phosphate</keyword>
<dbReference type="KEGG" id="bsa:Bacsa_0902"/>
<evidence type="ECO:0000313" key="6">
    <source>
        <dbReference type="EMBL" id="ADY35494.1"/>
    </source>
</evidence>
<accession>F0R385</accession>
<sequence length="449" mass="50017">MSSVFSKELVADVAREMKVADLQNATIGDVLLVASRLEELTGIPFIRMDQGSPGLPANKVGIEAEKKALDAGLGAQYPAAAGVPELKKAASRFVKAFINIDISPRACVPTTGSVAASFGAFIACTQRIPGKNKVLFIDPGFPIQKSQLRILGIGWEYFDIHDFRGEPLRAKLESYLSKGDIAAIVYSNPNNPAWICLEEEELKIIGELATRYDAVVMEDQAYFCMDFRHEYGRPYQPPFVPTVARYTDNYILMLSASKIFSYAGQRIALACISDVLFDKQYPALAERYEDSGVFGPTFIASILYMITSGCTATTQYGMAEMLERSVSGEINFVEDVREYERRASRMKKIFTDNGFTIVYDRDVTQQVGDGFFFTLGYPGMTGGELLLELMYYGVSSISLSTTGSEQQGVRACTSRMREALYPVLEERMKAFRKDHNIINEELRMKNRFA</sequence>
<dbReference type="eggNOG" id="COG0436">
    <property type="taxonomic scope" value="Bacteria"/>
</dbReference>
<dbReference type="CDD" id="cd00609">
    <property type="entry name" value="AAT_like"/>
    <property type="match status" value="1"/>
</dbReference>
<comment type="cofactor">
    <cofactor evidence="1">
        <name>pyridoxal 5'-phosphate</name>
        <dbReference type="ChEBI" id="CHEBI:597326"/>
    </cofactor>
</comment>
<dbReference type="STRING" id="667015.Bacsa_0902"/>
<dbReference type="RefSeq" id="WP_013616945.1">
    <property type="nucleotide sequence ID" value="NC_015164.1"/>
</dbReference>
<dbReference type="OrthoDB" id="1112781at2"/>
<dbReference type="InterPro" id="IPR015424">
    <property type="entry name" value="PyrdxlP-dep_Trfase"/>
</dbReference>
<gene>
    <name evidence="6" type="ordered locus">Bacsa_0902</name>
</gene>
<keyword evidence="2 6" id="KW-0032">Aminotransferase</keyword>
<dbReference type="PANTHER" id="PTHR43807:SF20">
    <property type="entry name" value="FI04487P"/>
    <property type="match status" value="1"/>
</dbReference>
<keyword evidence="7" id="KW-1185">Reference proteome</keyword>
<dbReference type="AlphaFoldDB" id="F0R385"/>
<dbReference type="Gene3D" id="3.40.640.10">
    <property type="entry name" value="Type I PLP-dependent aspartate aminotransferase-like (Major domain)"/>
    <property type="match status" value="1"/>
</dbReference>